<evidence type="ECO:0000256" key="1">
    <source>
        <dbReference type="ARBA" id="ARBA00004377"/>
    </source>
</evidence>
<evidence type="ECO:0000256" key="7">
    <source>
        <dbReference type="ARBA" id="ARBA00022989"/>
    </source>
</evidence>
<dbReference type="InterPro" id="IPR012902">
    <property type="entry name" value="N_methyl_site"/>
</dbReference>
<dbReference type="InterPro" id="IPR049875">
    <property type="entry name" value="TypeII_GspH"/>
</dbReference>
<dbReference type="InterPro" id="IPR022346">
    <property type="entry name" value="T2SS_GspH"/>
</dbReference>
<evidence type="ECO:0000256" key="11">
    <source>
        <dbReference type="SAM" id="Phobius"/>
    </source>
</evidence>
<keyword evidence="16" id="KW-1185">Reference proteome</keyword>
<evidence type="ECO:0000256" key="4">
    <source>
        <dbReference type="ARBA" id="ARBA00022481"/>
    </source>
</evidence>
<dbReference type="Proteomes" id="UP001054892">
    <property type="component" value="Unassembled WGS sequence"/>
</dbReference>
<evidence type="ECO:0000256" key="6">
    <source>
        <dbReference type="ARBA" id="ARBA00022692"/>
    </source>
</evidence>
<dbReference type="PROSITE" id="PS00409">
    <property type="entry name" value="PROKAR_NTER_METHYL"/>
    <property type="match status" value="1"/>
</dbReference>
<keyword evidence="3" id="KW-1003">Cell membrane</keyword>
<organism evidence="13 15">
    <name type="scientific">Pseudomonas tohonis</name>
    <dbReference type="NCBI Taxonomy" id="2725477"/>
    <lineage>
        <taxon>Bacteria</taxon>
        <taxon>Pseudomonadati</taxon>
        <taxon>Pseudomonadota</taxon>
        <taxon>Gammaproteobacteria</taxon>
        <taxon>Pseudomonadales</taxon>
        <taxon>Pseudomonadaceae</taxon>
        <taxon>Pseudomonas</taxon>
    </lineage>
</organism>
<evidence type="ECO:0000313" key="16">
    <source>
        <dbReference type="Proteomes" id="UP001054892"/>
    </source>
</evidence>
<dbReference type="KEGG" id="ptw:TUM18999_32620"/>
<dbReference type="PRINTS" id="PR00885">
    <property type="entry name" value="BCTERIALGSPH"/>
</dbReference>
<dbReference type="InterPro" id="IPR002416">
    <property type="entry name" value="T2SS_protein-GspH"/>
</dbReference>
<dbReference type="Pfam" id="PF07963">
    <property type="entry name" value="N_methyl"/>
    <property type="match status" value="1"/>
</dbReference>
<evidence type="ECO:0000256" key="2">
    <source>
        <dbReference type="ARBA" id="ARBA00021549"/>
    </source>
</evidence>
<evidence type="ECO:0000259" key="12">
    <source>
        <dbReference type="Pfam" id="PF12019"/>
    </source>
</evidence>
<comment type="subcellular location">
    <subcellularLocation>
        <location evidence="1">Cell inner membrane</location>
        <topology evidence="1">Single-pass membrane protein</topology>
    </subcellularLocation>
</comment>
<gene>
    <name evidence="13" type="ORF">TUM18999_32620</name>
    <name evidence="14" type="ORF">TUM20286_39790</name>
</gene>
<accession>A0A6J4E972</accession>
<dbReference type="EMBL" id="BQKM01000010">
    <property type="protein sequence ID" value="GJN54227.1"/>
    <property type="molecule type" value="Genomic_DNA"/>
</dbReference>
<evidence type="ECO:0000256" key="8">
    <source>
        <dbReference type="ARBA" id="ARBA00023136"/>
    </source>
</evidence>
<name>A0A6J4E972_9PSED</name>
<dbReference type="Proteomes" id="UP000509383">
    <property type="component" value="Chromosome"/>
</dbReference>
<evidence type="ECO:0000313" key="14">
    <source>
        <dbReference type="EMBL" id="GJN54227.1"/>
    </source>
</evidence>
<dbReference type="Pfam" id="PF12019">
    <property type="entry name" value="GspH"/>
    <property type="match status" value="1"/>
</dbReference>
<dbReference type="AlphaFoldDB" id="A0A6J4E972"/>
<dbReference type="NCBIfam" id="TIGR01708">
    <property type="entry name" value="typeII_sec_gspH"/>
    <property type="match status" value="1"/>
</dbReference>
<dbReference type="Gene3D" id="3.55.40.10">
    <property type="entry name" value="minor pseudopilin epsh domain"/>
    <property type="match status" value="1"/>
</dbReference>
<sequence length="156" mass="17184">MSSPPECAGHAQRGFTLIELMVVLVIVGIATAAVSLSIRPDPARLLREDAKRLALLLQSAQDEARADGRAIAWQPDARGYRFLRLEDGGADARVFAGDPQLRPRTWQVSPLDVRLSSGRWLLIDAEWIGEPARIELSDGHNSVRVVREPSGRIEVQ</sequence>
<keyword evidence="4" id="KW-0488">Methylation</keyword>
<evidence type="ECO:0000256" key="5">
    <source>
        <dbReference type="ARBA" id="ARBA00022519"/>
    </source>
</evidence>
<dbReference type="RefSeq" id="WP_175384263.1">
    <property type="nucleotide sequence ID" value="NZ_AP023189.1"/>
</dbReference>
<dbReference type="EMBL" id="AP023189">
    <property type="protein sequence ID" value="BCG25071.1"/>
    <property type="molecule type" value="Genomic_DNA"/>
</dbReference>
<dbReference type="SUPFAM" id="SSF54523">
    <property type="entry name" value="Pili subunits"/>
    <property type="match status" value="1"/>
</dbReference>
<protein>
    <recommendedName>
        <fullName evidence="2">Type II secretion system protein H</fullName>
    </recommendedName>
    <alternativeName>
        <fullName evidence="10">General secretion pathway protein H</fullName>
    </alternativeName>
</protein>
<comment type="similarity">
    <text evidence="9">Belongs to the GSP H family.</text>
</comment>
<feature type="domain" description="General secretion pathway GspH" evidence="12">
    <location>
        <begin position="50"/>
        <end position="151"/>
    </location>
</feature>
<dbReference type="InterPro" id="IPR045584">
    <property type="entry name" value="Pilin-like"/>
</dbReference>
<dbReference type="GO" id="GO:0015627">
    <property type="term" value="C:type II protein secretion system complex"/>
    <property type="evidence" value="ECO:0007669"/>
    <property type="project" value="InterPro"/>
</dbReference>
<keyword evidence="8 11" id="KW-0472">Membrane</keyword>
<keyword evidence="5" id="KW-0997">Cell inner membrane</keyword>
<evidence type="ECO:0000313" key="15">
    <source>
        <dbReference type="Proteomes" id="UP000509383"/>
    </source>
</evidence>
<dbReference type="GO" id="GO:0005886">
    <property type="term" value="C:plasma membrane"/>
    <property type="evidence" value="ECO:0007669"/>
    <property type="project" value="UniProtKB-SubCell"/>
</dbReference>
<feature type="transmembrane region" description="Helical" evidence="11">
    <location>
        <begin position="20"/>
        <end position="38"/>
    </location>
</feature>
<keyword evidence="6 11" id="KW-0812">Transmembrane</keyword>
<evidence type="ECO:0000256" key="3">
    <source>
        <dbReference type="ARBA" id="ARBA00022475"/>
    </source>
</evidence>
<proteinExistence type="inferred from homology"/>
<evidence type="ECO:0000313" key="13">
    <source>
        <dbReference type="EMBL" id="BCG25071.1"/>
    </source>
</evidence>
<evidence type="ECO:0000256" key="9">
    <source>
        <dbReference type="ARBA" id="ARBA00025772"/>
    </source>
</evidence>
<dbReference type="GO" id="GO:0015628">
    <property type="term" value="P:protein secretion by the type II secretion system"/>
    <property type="evidence" value="ECO:0007669"/>
    <property type="project" value="InterPro"/>
</dbReference>
<reference evidence="13 15" key="1">
    <citation type="submission" date="2020-05" db="EMBL/GenBank/DDBJ databases">
        <title>Characterization of novel class B3 metallo-beta-lactamase from novel Pseudomonas species.</title>
        <authorList>
            <person name="Yamada K."/>
            <person name="Aoki K."/>
            <person name="Ishii Y."/>
        </authorList>
    </citation>
    <scope>NUCLEOTIDE SEQUENCE [LARGE SCALE GENOMIC DNA]</scope>
    <source>
        <strain evidence="13 15">TUM18999</strain>
        <strain evidence="14 16">TUM20286</strain>
    </source>
</reference>
<dbReference type="NCBIfam" id="TIGR02532">
    <property type="entry name" value="IV_pilin_GFxxxE"/>
    <property type="match status" value="1"/>
</dbReference>
<keyword evidence="7 11" id="KW-1133">Transmembrane helix</keyword>
<evidence type="ECO:0000256" key="10">
    <source>
        <dbReference type="ARBA" id="ARBA00030775"/>
    </source>
</evidence>